<dbReference type="Proteomes" id="UP000315983">
    <property type="component" value="Unassembled WGS sequence"/>
</dbReference>
<dbReference type="Gene3D" id="1.10.1660.10">
    <property type="match status" value="1"/>
</dbReference>
<name>A0A542XRZ3_SALAC</name>
<gene>
    <name evidence="4" type="ORF">FB564_3828</name>
    <name evidence="3" type="ORF">Sar04_16380</name>
</gene>
<dbReference type="PROSITE" id="PS50937">
    <property type="entry name" value="HTH_MERR_2"/>
    <property type="match status" value="1"/>
</dbReference>
<reference evidence="4 5" key="1">
    <citation type="submission" date="2019-06" db="EMBL/GenBank/DDBJ databases">
        <title>Sequencing the genomes of 1000 actinobacteria strains.</title>
        <authorList>
            <person name="Klenk H.-P."/>
        </authorList>
    </citation>
    <scope>NUCLEOTIDE SEQUENCE [LARGE SCALE GENOMIC DNA]</scope>
    <source>
        <strain evidence="4 5">DSM 44819</strain>
    </source>
</reference>
<evidence type="ECO:0000313" key="4">
    <source>
        <dbReference type="EMBL" id="TQL38625.1"/>
    </source>
</evidence>
<evidence type="ECO:0000256" key="1">
    <source>
        <dbReference type="ARBA" id="ARBA00023125"/>
    </source>
</evidence>
<dbReference type="InterPro" id="IPR009061">
    <property type="entry name" value="DNA-bd_dom_put_sf"/>
</dbReference>
<protein>
    <submittedName>
        <fullName evidence="3">MerR family transcriptional regulator</fullName>
    </submittedName>
    <submittedName>
        <fullName evidence="4">MerR-like DNA binding protein</fullName>
    </submittedName>
</protein>
<dbReference type="InterPro" id="IPR047057">
    <property type="entry name" value="MerR_fam"/>
</dbReference>
<dbReference type="GO" id="GO:0003677">
    <property type="term" value="F:DNA binding"/>
    <property type="evidence" value="ECO:0007669"/>
    <property type="project" value="UniProtKB-KW"/>
</dbReference>
<dbReference type="AlphaFoldDB" id="A0A542XRZ3"/>
<dbReference type="SMART" id="SM00422">
    <property type="entry name" value="HTH_MERR"/>
    <property type="match status" value="1"/>
</dbReference>
<accession>A0A542XRZ3</accession>
<dbReference type="Pfam" id="PF13411">
    <property type="entry name" value="MerR_1"/>
    <property type="match status" value="1"/>
</dbReference>
<dbReference type="SUPFAM" id="SSF46955">
    <property type="entry name" value="Putative DNA-binding domain"/>
    <property type="match status" value="1"/>
</dbReference>
<reference evidence="3 6" key="2">
    <citation type="submission" date="2021-03" db="EMBL/GenBank/DDBJ databases">
        <title>Whole genome shotgun sequence of Salinispora arenicola NBRC 105043.</title>
        <authorList>
            <person name="Komaki H."/>
            <person name="Tamura T."/>
        </authorList>
    </citation>
    <scope>NUCLEOTIDE SEQUENCE [LARGE SCALE GENOMIC DNA]</scope>
    <source>
        <strain evidence="3 6">NBRC 105043</strain>
    </source>
</reference>
<keyword evidence="6" id="KW-1185">Reference proteome</keyword>
<dbReference type="EMBL" id="VFOL01000001">
    <property type="protein sequence ID" value="TQL38625.1"/>
    <property type="molecule type" value="Genomic_DNA"/>
</dbReference>
<dbReference type="InterPro" id="IPR000551">
    <property type="entry name" value="MerR-type_HTH_dom"/>
</dbReference>
<evidence type="ECO:0000313" key="6">
    <source>
        <dbReference type="Proteomes" id="UP000677457"/>
    </source>
</evidence>
<dbReference type="PANTHER" id="PTHR30204">
    <property type="entry name" value="REDOX-CYCLING DRUG-SENSING TRANSCRIPTIONAL ACTIVATOR SOXR"/>
    <property type="match status" value="1"/>
</dbReference>
<dbReference type="PANTHER" id="PTHR30204:SF89">
    <property type="entry name" value="HTH MERR-TYPE DOMAIN-CONTAINING PROTEIN"/>
    <property type="match status" value="1"/>
</dbReference>
<organism evidence="4 5">
    <name type="scientific">Salinispora arenicola</name>
    <dbReference type="NCBI Taxonomy" id="168697"/>
    <lineage>
        <taxon>Bacteria</taxon>
        <taxon>Bacillati</taxon>
        <taxon>Actinomycetota</taxon>
        <taxon>Actinomycetes</taxon>
        <taxon>Micromonosporales</taxon>
        <taxon>Micromonosporaceae</taxon>
        <taxon>Salinispora</taxon>
    </lineage>
</organism>
<dbReference type="EMBL" id="BOQM01000010">
    <property type="protein sequence ID" value="GIM84264.1"/>
    <property type="molecule type" value="Genomic_DNA"/>
</dbReference>
<proteinExistence type="predicted"/>
<evidence type="ECO:0000259" key="2">
    <source>
        <dbReference type="PROSITE" id="PS50937"/>
    </source>
</evidence>
<dbReference type="Proteomes" id="UP000677457">
    <property type="component" value="Unassembled WGS sequence"/>
</dbReference>
<sequence length="249" mass="26803">MSEPAASAAPGSARPQPLMSIGEVLAQLRADFPDTTLSKLRFLEAEGLVEPQRTAAGYRKYSWDDVARLRFVLAAQRDQYLPLRVIREQLADWDATGEQPGRSRPALVAVGPGGEVPGQAAEAESARVRLDRTELVARSGVDEATLVELERLGVVVTDPPGWYDGDALIIAQAVAGLAAYGLEPRHLRGYRLAADREVGLFAQLVTPLARQSDPAARARAAETARELVALSQQLHAALVRVGLRSTLGR</sequence>
<comment type="caution">
    <text evidence="4">The sequence shown here is derived from an EMBL/GenBank/DDBJ whole genome shotgun (WGS) entry which is preliminary data.</text>
</comment>
<evidence type="ECO:0000313" key="3">
    <source>
        <dbReference type="EMBL" id="GIM84264.1"/>
    </source>
</evidence>
<evidence type="ECO:0000313" key="5">
    <source>
        <dbReference type="Proteomes" id="UP000315983"/>
    </source>
</evidence>
<feature type="domain" description="HTH merR-type" evidence="2">
    <location>
        <begin position="40"/>
        <end position="92"/>
    </location>
</feature>
<dbReference type="CDD" id="cd00592">
    <property type="entry name" value="HTH_MerR-like"/>
    <property type="match status" value="1"/>
</dbReference>
<keyword evidence="1" id="KW-0238">DNA-binding</keyword>
<dbReference type="GO" id="GO:0003700">
    <property type="term" value="F:DNA-binding transcription factor activity"/>
    <property type="evidence" value="ECO:0007669"/>
    <property type="project" value="InterPro"/>
</dbReference>